<comment type="caution">
    <text evidence="2">The sequence shown here is derived from an EMBL/GenBank/DDBJ whole genome shotgun (WGS) entry which is preliminary data.</text>
</comment>
<organism evidence="2 3">
    <name type="scientific">Jimgerdemannia flammicorona</name>
    <dbReference type="NCBI Taxonomy" id="994334"/>
    <lineage>
        <taxon>Eukaryota</taxon>
        <taxon>Fungi</taxon>
        <taxon>Fungi incertae sedis</taxon>
        <taxon>Mucoromycota</taxon>
        <taxon>Mucoromycotina</taxon>
        <taxon>Endogonomycetes</taxon>
        <taxon>Endogonales</taxon>
        <taxon>Endogonaceae</taxon>
        <taxon>Jimgerdemannia</taxon>
    </lineage>
</organism>
<dbReference type="AlphaFoldDB" id="A0A433QQ96"/>
<keyword evidence="1" id="KW-1133">Transmembrane helix</keyword>
<evidence type="ECO:0000313" key="3">
    <source>
        <dbReference type="Proteomes" id="UP000274822"/>
    </source>
</evidence>
<protein>
    <submittedName>
        <fullName evidence="2">Uncharacterized protein</fullName>
    </submittedName>
</protein>
<reference evidence="2 3" key="1">
    <citation type="journal article" date="2018" name="New Phytol.">
        <title>Phylogenomics of Endogonaceae and evolution of mycorrhizas within Mucoromycota.</title>
        <authorList>
            <person name="Chang Y."/>
            <person name="Desiro A."/>
            <person name="Na H."/>
            <person name="Sandor L."/>
            <person name="Lipzen A."/>
            <person name="Clum A."/>
            <person name="Barry K."/>
            <person name="Grigoriev I.V."/>
            <person name="Martin F.M."/>
            <person name="Stajich J.E."/>
            <person name="Smith M.E."/>
            <person name="Bonito G."/>
            <person name="Spatafora J.W."/>
        </authorList>
    </citation>
    <scope>NUCLEOTIDE SEQUENCE [LARGE SCALE GENOMIC DNA]</scope>
    <source>
        <strain evidence="2 3">AD002</strain>
    </source>
</reference>
<sequence length="86" mass="9306">MRESGSHYGCDRSRRANVRNDHFLFVIYLSQTISATSSTAWVSMTKKLSPSPAPTLLAAAIPTVLALMAPGPRRQRSSPTTIISSS</sequence>
<proteinExistence type="predicted"/>
<feature type="transmembrane region" description="Helical" evidence="1">
    <location>
        <begin position="22"/>
        <end position="41"/>
    </location>
</feature>
<evidence type="ECO:0000313" key="2">
    <source>
        <dbReference type="EMBL" id="RUS31955.1"/>
    </source>
</evidence>
<dbReference type="Proteomes" id="UP000274822">
    <property type="component" value="Unassembled WGS sequence"/>
</dbReference>
<feature type="transmembrane region" description="Helical" evidence="1">
    <location>
        <begin position="53"/>
        <end position="69"/>
    </location>
</feature>
<name>A0A433QQ96_9FUNG</name>
<dbReference type="EMBL" id="RBNJ01002450">
    <property type="protein sequence ID" value="RUS31955.1"/>
    <property type="molecule type" value="Genomic_DNA"/>
</dbReference>
<gene>
    <name evidence="2" type="ORF">BC938DRAFT_476642</name>
</gene>
<keyword evidence="1" id="KW-0472">Membrane</keyword>
<keyword evidence="1" id="KW-0812">Transmembrane</keyword>
<accession>A0A433QQ96</accession>
<evidence type="ECO:0000256" key="1">
    <source>
        <dbReference type="SAM" id="Phobius"/>
    </source>
</evidence>
<keyword evidence="3" id="KW-1185">Reference proteome</keyword>